<evidence type="ECO:0000256" key="6">
    <source>
        <dbReference type="ARBA" id="ARBA00022763"/>
    </source>
</evidence>
<proteinExistence type="inferred from homology"/>
<dbReference type="EMBL" id="MWWQ01000008">
    <property type="protein sequence ID" value="OZG51423.1"/>
    <property type="molecule type" value="Genomic_DNA"/>
</dbReference>
<dbReference type="GO" id="GO:0035539">
    <property type="term" value="F:8-oxo-7,8-dihydrodeoxyguanosine triphosphate pyrophosphatase activity"/>
    <property type="evidence" value="ECO:0007669"/>
    <property type="project" value="UniProtKB-EC"/>
</dbReference>
<comment type="catalytic activity">
    <reaction evidence="10">
        <text>8-oxo-dGTP + H2O = 8-oxo-dGMP + diphosphate + H(+)</text>
        <dbReference type="Rhea" id="RHEA:31575"/>
        <dbReference type="ChEBI" id="CHEBI:15377"/>
        <dbReference type="ChEBI" id="CHEBI:15378"/>
        <dbReference type="ChEBI" id="CHEBI:33019"/>
        <dbReference type="ChEBI" id="CHEBI:63224"/>
        <dbReference type="ChEBI" id="CHEBI:77896"/>
        <dbReference type="EC" id="3.6.1.55"/>
    </reaction>
</comment>
<sequence>MPLKTPRETPRETPLPTQTFQMLYTVELEAQPMRVGFSVPTKQVPVLLHPPLPPTPAMHAAGIHEDLASCVGLQIQGSVSDTAQSNGDVHIATMQYKDSHGSANSHEDFCVDFTHNDSAVDSAVVPVAGERMNPAFISGVTMDGEDSDATKEAAMNGAQADQAMVDNAAMIGAEATSVAAMAGIPIKVALADTEAAAVANADSADVSGADAHAEAVEAGDVQLRVPDAASFPEPVCPGTIPVVGAAIMRDGKILCARRPFDKNLGGKWEFPGGKVKPGETYREALAREIREELGCEVEVGDQVCTTLNTYRFGTISLVTFRCTLKPGEEPKRLEHLKLRWMDPLDMPSLDWAPADCEAVDLISIESQG</sequence>
<feature type="domain" description="Nudix hydrolase" evidence="13">
    <location>
        <begin position="238"/>
        <end position="363"/>
    </location>
</feature>
<dbReference type="InterPro" id="IPR015797">
    <property type="entry name" value="NUDIX_hydrolase-like_dom_sf"/>
</dbReference>
<dbReference type="GO" id="GO:0006281">
    <property type="term" value="P:DNA repair"/>
    <property type="evidence" value="ECO:0007669"/>
    <property type="project" value="UniProtKB-KW"/>
</dbReference>
<dbReference type="PANTHER" id="PTHR47707">
    <property type="entry name" value="8-OXO-DGTP DIPHOSPHATASE"/>
    <property type="match status" value="1"/>
</dbReference>
<comment type="caution">
    <text evidence="14">The sequence shown here is derived from an EMBL/GenBank/DDBJ whole genome shotgun (WGS) entry which is preliminary data.</text>
</comment>
<keyword evidence="4" id="KW-0235">DNA replication</keyword>
<dbReference type="PANTHER" id="PTHR47707:SF1">
    <property type="entry name" value="NUDIX HYDROLASE FAMILY PROTEIN"/>
    <property type="match status" value="1"/>
</dbReference>
<dbReference type="InterPro" id="IPR020476">
    <property type="entry name" value="Nudix_hydrolase"/>
</dbReference>
<keyword evidence="15" id="KW-1185">Reference proteome</keyword>
<evidence type="ECO:0000256" key="3">
    <source>
        <dbReference type="ARBA" id="ARBA00022457"/>
    </source>
</evidence>
<evidence type="ECO:0000256" key="8">
    <source>
        <dbReference type="ARBA" id="ARBA00022842"/>
    </source>
</evidence>
<name>A0A261EX49_9BIFI</name>
<dbReference type="InterPro" id="IPR000086">
    <property type="entry name" value="NUDIX_hydrolase_dom"/>
</dbReference>
<keyword evidence="5" id="KW-0479">Metal-binding</keyword>
<keyword evidence="3" id="KW-0515">Mutator protein</keyword>
<evidence type="ECO:0000256" key="2">
    <source>
        <dbReference type="ARBA" id="ARBA00005582"/>
    </source>
</evidence>
<evidence type="ECO:0000256" key="5">
    <source>
        <dbReference type="ARBA" id="ARBA00022723"/>
    </source>
</evidence>
<dbReference type="PROSITE" id="PS00893">
    <property type="entry name" value="NUDIX_BOX"/>
    <property type="match status" value="1"/>
</dbReference>
<evidence type="ECO:0000256" key="9">
    <source>
        <dbReference type="ARBA" id="ARBA00023204"/>
    </source>
</evidence>
<evidence type="ECO:0000256" key="1">
    <source>
        <dbReference type="ARBA" id="ARBA00001946"/>
    </source>
</evidence>
<evidence type="ECO:0000256" key="7">
    <source>
        <dbReference type="ARBA" id="ARBA00022801"/>
    </source>
</evidence>
<dbReference type="InterPro" id="IPR020084">
    <property type="entry name" value="NUDIX_hydrolase_CS"/>
</dbReference>
<evidence type="ECO:0000256" key="12">
    <source>
        <dbReference type="RuleBase" id="RU003476"/>
    </source>
</evidence>
<organism evidence="14 15">
    <name type="scientific">Pseudoscardovia suis</name>
    <dbReference type="NCBI Taxonomy" id="987063"/>
    <lineage>
        <taxon>Bacteria</taxon>
        <taxon>Bacillati</taxon>
        <taxon>Actinomycetota</taxon>
        <taxon>Actinomycetes</taxon>
        <taxon>Bifidobacteriales</taxon>
        <taxon>Bifidobacteriaceae</taxon>
        <taxon>Pseudoscardovia</taxon>
    </lineage>
</organism>
<accession>A0A261EX49</accession>
<dbReference type="PROSITE" id="PS51462">
    <property type="entry name" value="NUDIX"/>
    <property type="match status" value="1"/>
</dbReference>
<gene>
    <name evidence="14" type="ORF">PSSU_1046</name>
</gene>
<dbReference type="GO" id="GO:0008413">
    <property type="term" value="F:8-oxo-7,8-dihydroguanosine triphosphate pyrophosphatase activity"/>
    <property type="evidence" value="ECO:0007669"/>
    <property type="project" value="TreeGrafter"/>
</dbReference>
<keyword evidence="9" id="KW-0234">DNA repair</keyword>
<comment type="similarity">
    <text evidence="2 12">Belongs to the Nudix hydrolase family.</text>
</comment>
<dbReference type="CDD" id="cd03425">
    <property type="entry name" value="NUDIX_MutT_NudA_like"/>
    <property type="match status" value="1"/>
</dbReference>
<dbReference type="GO" id="GO:0044716">
    <property type="term" value="F:8-oxo-GDP phosphatase activity"/>
    <property type="evidence" value="ECO:0007669"/>
    <property type="project" value="TreeGrafter"/>
</dbReference>
<dbReference type="GO" id="GO:0006260">
    <property type="term" value="P:DNA replication"/>
    <property type="evidence" value="ECO:0007669"/>
    <property type="project" value="UniProtKB-KW"/>
</dbReference>
<protein>
    <recommendedName>
        <fullName evidence="11">8-oxo-dGTP diphosphatase</fullName>
        <ecNumber evidence="11">3.6.1.55</ecNumber>
    </recommendedName>
</protein>
<reference evidence="14 15" key="1">
    <citation type="journal article" date="2017" name="BMC Genomics">
        <title>Comparative genomic and phylogenomic analyses of the Bifidobacteriaceae family.</title>
        <authorList>
            <person name="Lugli G.A."/>
            <person name="Milani C."/>
            <person name="Turroni F."/>
            <person name="Duranti S."/>
            <person name="Mancabelli L."/>
            <person name="Mangifesta M."/>
            <person name="Ferrario C."/>
            <person name="Modesto M."/>
            <person name="Mattarelli P."/>
            <person name="Jiri K."/>
            <person name="van Sinderen D."/>
            <person name="Ventura M."/>
        </authorList>
    </citation>
    <scope>NUCLEOTIDE SEQUENCE [LARGE SCALE GENOMIC DNA]</scope>
    <source>
        <strain evidence="14 15">DSM 24744</strain>
    </source>
</reference>
<evidence type="ECO:0000313" key="14">
    <source>
        <dbReference type="EMBL" id="OZG51423.1"/>
    </source>
</evidence>
<dbReference type="InterPro" id="IPR047127">
    <property type="entry name" value="MutT-like"/>
</dbReference>
<evidence type="ECO:0000313" key="15">
    <source>
        <dbReference type="Proteomes" id="UP000216454"/>
    </source>
</evidence>
<comment type="cofactor">
    <cofactor evidence="1">
        <name>Mg(2+)</name>
        <dbReference type="ChEBI" id="CHEBI:18420"/>
    </cofactor>
</comment>
<evidence type="ECO:0000256" key="4">
    <source>
        <dbReference type="ARBA" id="ARBA00022705"/>
    </source>
</evidence>
<evidence type="ECO:0000256" key="10">
    <source>
        <dbReference type="ARBA" id="ARBA00035861"/>
    </source>
</evidence>
<dbReference type="GO" id="GO:0044715">
    <property type="term" value="F:8-oxo-dGDP phosphatase activity"/>
    <property type="evidence" value="ECO:0007669"/>
    <property type="project" value="TreeGrafter"/>
</dbReference>
<keyword evidence="8" id="KW-0460">Magnesium</keyword>
<dbReference type="SUPFAM" id="SSF55811">
    <property type="entry name" value="Nudix"/>
    <property type="match status" value="1"/>
</dbReference>
<dbReference type="Proteomes" id="UP000216454">
    <property type="component" value="Unassembled WGS sequence"/>
</dbReference>
<dbReference type="EC" id="3.6.1.55" evidence="11"/>
<evidence type="ECO:0000259" key="13">
    <source>
        <dbReference type="PROSITE" id="PS51462"/>
    </source>
</evidence>
<keyword evidence="6" id="KW-0227">DNA damage</keyword>
<keyword evidence="7 12" id="KW-0378">Hydrolase</keyword>
<evidence type="ECO:0000256" key="11">
    <source>
        <dbReference type="ARBA" id="ARBA00038905"/>
    </source>
</evidence>
<dbReference type="Pfam" id="PF00293">
    <property type="entry name" value="NUDIX"/>
    <property type="match status" value="1"/>
</dbReference>
<dbReference type="AlphaFoldDB" id="A0A261EX49"/>
<dbReference type="Gene3D" id="3.90.79.10">
    <property type="entry name" value="Nucleoside Triphosphate Pyrophosphohydrolase"/>
    <property type="match status" value="1"/>
</dbReference>
<dbReference type="PRINTS" id="PR00502">
    <property type="entry name" value="NUDIXFAMILY"/>
</dbReference>
<dbReference type="GO" id="GO:0046872">
    <property type="term" value="F:metal ion binding"/>
    <property type="evidence" value="ECO:0007669"/>
    <property type="project" value="UniProtKB-KW"/>
</dbReference>